<dbReference type="InterPro" id="IPR038213">
    <property type="entry name" value="IFI6/IFI27-like_sf"/>
</dbReference>
<evidence type="ECO:0000256" key="3">
    <source>
        <dbReference type="ARBA" id="ARBA00022692"/>
    </source>
</evidence>
<dbReference type="PANTHER" id="PTHR16932:SF18">
    <property type="entry name" value="INTERFERON, ALPHA-INDUCIBLE PROTEIN 27-LIKE 2"/>
    <property type="match status" value="1"/>
</dbReference>
<reference evidence="8" key="1">
    <citation type="submission" date="2022-11" db="UniProtKB">
        <authorList>
            <consortium name="EnsemblMetazoa"/>
        </authorList>
    </citation>
    <scope>IDENTIFICATION</scope>
</reference>
<organism evidence="8 9">
    <name type="scientific">Exaiptasia diaphana</name>
    <name type="common">Tropical sea anemone</name>
    <name type="synonym">Aiptasia pulchella</name>
    <dbReference type="NCBI Taxonomy" id="2652724"/>
    <lineage>
        <taxon>Eukaryota</taxon>
        <taxon>Metazoa</taxon>
        <taxon>Cnidaria</taxon>
        <taxon>Anthozoa</taxon>
        <taxon>Hexacorallia</taxon>
        <taxon>Actiniaria</taxon>
        <taxon>Aiptasiidae</taxon>
        <taxon>Exaiptasia</taxon>
    </lineage>
</organism>
<evidence type="ECO:0000256" key="6">
    <source>
        <dbReference type="SAM" id="Phobius"/>
    </source>
</evidence>
<keyword evidence="9" id="KW-1185">Reference proteome</keyword>
<evidence type="ECO:0000256" key="2">
    <source>
        <dbReference type="ARBA" id="ARBA00007262"/>
    </source>
</evidence>
<dbReference type="PANTHER" id="PTHR16932">
    <property type="entry name" value="INTERFERON ALPHA-INDUCIBLE PROTEIN 27"/>
    <property type="match status" value="1"/>
</dbReference>
<dbReference type="GO" id="GO:0016020">
    <property type="term" value="C:membrane"/>
    <property type="evidence" value="ECO:0007669"/>
    <property type="project" value="UniProtKB-SubCell"/>
</dbReference>
<feature type="transmembrane region" description="Helical" evidence="6">
    <location>
        <begin position="33"/>
        <end position="55"/>
    </location>
</feature>
<accession>A0A913Y654</accession>
<comment type="subcellular location">
    <subcellularLocation>
        <location evidence="1">Membrane</location>
        <topology evidence="1">Multi-pass membrane protein</topology>
    </subcellularLocation>
</comment>
<proteinExistence type="inferred from homology"/>
<protein>
    <submittedName>
        <fullName evidence="8">Uncharacterized protein</fullName>
    </submittedName>
</protein>
<name>A0A913Y654_EXADI</name>
<dbReference type="AlphaFoldDB" id="A0A913Y654"/>
<evidence type="ECO:0000313" key="9">
    <source>
        <dbReference type="Proteomes" id="UP000887567"/>
    </source>
</evidence>
<dbReference type="Proteomes" id="UP000887567">
    <property type="component" value="Unplaced"/>
</dbReference>
<evidence type="ECO:0000256" key="4">
    <source>
        <dbReference type="ARBA" id="ARBA00022989"/>
    </source>
</evidence>
<sequence>MKNSANVCLVLLLTCLVPVRAEADESKTDWSCLAGYAVAGIAGGTLAVAATPIVLGAAGFTGAGVAAGSLAAGVQSAVYGGAVASGSVFAGLQGVGAAGLGVAAKTAVFSTGAATAAYVKDKLAPCAERPKCSKD</sequence>
<keyword evidence="5 6" id="KW-0472">Membrane</keyword>
<dbReference type="GeneID" id="110252834"/>
<keyword evidence="7" id="KW-0732">Signal</keyword>
<dbReference type="InterPro" id="IPR009311">
    <property type="entry name" value="IFI6/IFI27-like"/>
</dbReference>
<evidence type="ECO:0000256" key="1">
    <source>
        <dbReference type="ARBA" id="ARBA00004141"/>
    </source>
</evidence>
<evidence type="ECO:0000256" key="5">
    <source>
        <dbReference type="ARBA" id="ARBA00023136"/>
    </source>
</evidence>
<dbReference type="Pfam" id="PF06140">
    <property type="entry name" value="Ifi-6-16"/>
    <property type="match status" value="1"/>
</dbReference>
<dbReference type="RefSeq" id="XP_020915342.1">
    <property type="nucleotide sequence ID" value="XM_021059683.2"/>
</dbReference>
<evidence type="ECO:0000313" key="8">
    <source>
        <dbReference type="EnsemblMetazoa" id="XP_020915342.1"/>
    </source>
</evidence>
<dbReference type="KEGG" id="epa:110252834"/>
<feature type="signal peptide" evidence="7">
    <location>
        <begin position="1"/>
        <end position="21"/>
    </location>
</feature>
<keyword evidence="3 6" id="KW-0812">Transmembrane</keyword>
<keyword evidence="4 6" id="KW-1133">Transmembrane helix</keyword>
<feature type="chain" id="PRO_5037985610" evidence="7">
    <location>
        <begin position="22"/>
        <end position="135"/>
    </location>
</feature>
<comment type="similarity">
    <text evidence="2">Belongs to the IFI6/IFI27 family.</text>
</comment>
<dbReference type="EnsemblMetazoa" id="XM_021059683.2">
    <property type="protein sequence ID" value="XP_020915342.1"/>
    <property type="gene ID" value="LOC110252834"/>
</dbReference>
<dbReference type="Gene3D" id="6.10.110.10">
    <property type="match status" value="1"/>
</dbReference>
<evidence type="ECO:0000256" key="7">
    <source>
        <dbReference type="SAM" id="SignalP"/>
    </source>
</evidence>